<comment type="caution">
    <text evidence="8">The sequence shown here is derived from an EMBL/GenBank/DDBJ whole genome shotgun (WGS) entry which is preliminary data.</text>
</comment>
<dbReference type="Gene3D" id="3.30.450.40">
    <property type="match status" value="1"/>
</dbReference>
<dbReference type="SUPFAM" id="SSF52540">
    <property type="entry name" value="P-loop containing nucleoside triphosphate hydrolases"/>
    <property type="match status" value="1"/>
</dbReference>
<gene>
    <name evidence="8" type="ORF">X474_26650</name>
</gene>
<dbReference type="InterPro" id="IPR025944">
    <property type="entry name" value="Sigma_54_int_dom_CS"/>
</dbReference>
<dbReference type="CDD" id="cd00009">
    <property type="entry name" value="AAA"/>
    <property type="match status" value="1"/>
</dbReference>
<evidence type="ECO:0000256" key="1">
    <source>
        <dbReference type="ARBA" id="ARBA00022741"/>
    </source>
</evidence>
<sequence length="523" mass="58215">MQVDEHAFFHAATMHICSSLDISESVANCYEFLQNYIPLEGLHINIYEPELRSIRIIAAQGGRSKKSLTNQLVPLDKRGIEFVEYTSDHLEELDRVMVGRLPDARSIATGMQERIGFENGSYMVLHLSVQEVKLGVLVVSSSSENAFTEKHKSLLTLLHDPFAIALSNAVRFREVLRFKEMLNDENIFLRRELLHITGDEIVGRDFGLREVMTMVGQVATLDSNVLLLGETGTGKEVIAGAIHHSSTRAAGPMIKVNCGAIADSILDSELFGHEKGAFTGAVEQKRGRFERAHKGTIFLDEVAELPPAAQVRLLRVIQTRQIERVGGTKTVPVDVRIIAATHRNLPQMVRDGKFREDLWFRLNVFPIIIPPLRMRKMDIPALVEHFIQRKAKDMKLSYTPPLARGALGRLNAHDWPGNVRELENAVERELIRSRAAGPGTPLGFDDFNPGADSVKAPVQARAKSLFENLTLDEAIRAHIEQAMRKCKGKVQGEDGAAALLGLHPSTLRNRMRKLGIPFGRSSS</sequence>
<dbReference type="GO" id="GO:0005524">
    <property type="term" value="F:ATP binding"/>
    <property type="evidence" value="ECO:0007669"/>
    <property type="project" value="UniProtKB-KW"/>
</dbReference>
<dbReference type="FunFam" id="3.40.50.300:FF:000006">
    <property type="entry name" value="DNA-binding transcriptional regulator NtrC"/>
    <property type="match status" value="1"/>
</dbReference>
<keyword evidence="9" id="KW-1185">Reference proteome</keyword>
<dbReference type="Pfam" id="PF00158">
    <property type="entry name" value="Sigma54_activat"/>
    <property type="match status" value="1"/>
</dbReference>
<keyword evidence="4" id="KW-0238">DNA-binding</keyword>
<keyword evidence="6" id="KW-0804">Transcription</keyword>
<dbReference type="Gene3D" id="1.10.8.60">
    <property type="match status" value="1"/>
</dbReference>
<reference evidence="8 9" key="1">
    <citation type="submission" date="2013-11" db="EMBL/GenBank/DDBJ databases">
        <title>Metagenomic analysis of a methanogenic consortium involved in long chain n-alkane degradation.</title>
        <authorList>
            <person name="Davidova I.A."/>
            <person name="Callaghan A.V."/>
            <person name="Wawrik B."/>
            <person name="Pruitt S."/>
            <person name="Marks C."/>
            <person name="Duncan K.E."/>
            <person name="Suflita J.M."/>
        </authorList>
    </citation>
    <scope>NUCLEOTIDE SEQUENCE [LARGE SCALE GENOMIC DNA]</scope>
    <source>
        <strain evidence="8 9">SPR</strain>
    </source>
</reference>
<dbReference type="SMART" id="SM00382">
    <property type="entry name" value="AAA"/>
    <property type="match status" value="1"/>
</dbReference>
<dbReference type="PATRIC" id="fig|1429043.3.peg.5645"/>
<dbReference type="InterPro" id="IPR025943">
    <property type="entry name" value="Sigma_54_int_dom_ATP-bd_2"/>
</dbReference>
<evidence type="ECO:0000256" key="5">
    <source>
        <dbReference type="ARBA" id="ARBA00023159"/>
    </source>
</evidence>
<name>A0A0D2G797_9BACT</name>
<keyword evidence="2" id="KW-0067">ATP-binding</keyword>
<evidence type="ECO:0000313" key="8">
    <source>
        <dbReference type="EMBL" id="KIX10847.1"/>
    </source>
</evidence>
<evidence type="ECO:0000256" key="6">
    <source>
        <dbReference type="ARBA" id="ARBA00023163"/>
    </source>
</evidence>
<dbReference type="InterPro" id="IPR003593">
    <property type="entry name" value="AAA+_ATPase"/>
</dbReference>
<dbReference type="Proteomes" id="UP000032233">
    <property type="component" value="Unassembled WGS sequence"/>
</dbReference>
<keyword evidence="1" id="KW-0547">Nucleotide-binding</keyword>
<dbReference type="GO" id="GO:0043565">
    <property type="term" value="F:sequence-specific DNA binding"/>
    <property type="evidence" value="ECO:0007669"/>
    <property type="project" value="InterPro"/>
</dbReference>
<evidence type="ECO:0000256" key="3">
    <source>
        <dbReference type="ARBA" id="ARBA00023015"/>
    </source>
</evidence>
<dbReference type="Pfam" id="PF02954">
    <property type="entry name" value="HTH_8"/>
    <property type="match status" value="1"/>
</dbReference>
<keyword evidence="5" id="KW-0010">Activator</keyword>
<dbReference type="InterPro" id="IPR029016">
    <property type="entry name" value="GAF-like_dom_sf"/>
</dbReference>
<dbReference type="PANTHER" id="PTHR32071:SF117">
    <property type="entry name" value="PTS-DEPENDENT DIHYDROXYACETONE KINASE OPERON REGULATORY PROTEIN-RELATED"/>
    <property type="match status" value="1"/>
</dbReference>
<dbReference type="Pfam" id="PF25601">
    <property type="entry name" value="AAA_lid_14"/>
    <property type="match status" value="1"/>
</dbReference>
<feature type="domain" description="Sigma-54 factor interaction" evidence="7">
    <location>
        <begin position="201"/>
        <end position="431"/>
    </location>
</feature>
<accession>A0A0D2G797</accession>
<dbReference type="InterPro" id="IPR025662">
    <property type="entry name" value="Sigma_54_int_dom_ATP-bd_1"/>
</dbReference>
<dbReference type="InParanoid" id="A0A0D2G797"/>
<dbReference type="STRING" id="1429043.X474_26650"/>
<dbReference type="PROSITE" id="PS00675">
    <property type="entry name" value="SIGMA54_INTERACT_1"/>
    <property type="match status" value="1"/>
</dbReference>
<dbReference type="Gene3D" id="1.10.10.60">
    <property type="entry name" value="Homeodomain-like"/>
    <property type="match status" value="1"/>
</dbReference>
<dbReference type="InterPro" id="IPR058031">
    <property type="entry name" value="AAA_lid_NorR"/>
</dbReference>
<dbReference type="InterPro" id="IPR009057">
    <property type="entry name" value="Homeodomain-like_sf"/>
</dbReference>
<dbReference type="PROSITE" id="PS00676">
    <property type="entry name" value="SIGMA54_INTERACT_2"/>
    <property type="match status" value="1"/>
</dbReference>
<dbReference type="InterPro" id="IPR027417">
    <property type="entry name" value="P-loop_NTPase"/>
</dbReference>
<dbReference type="InterPro" id="IPR002078">
    <property type="entry name" value="Sigma_54_int"/>
</dbReference>
<dbReference type="InterPro" id="IPR002197">
    <property type="entry name" value="HTH_Fis"/>
</dbReference>
<dbReference type="EMBL" id="AZAC01000078">
    <property type="protein sequence ID" value="KIX10847.1"/>
    <property type="molecule type" value="Genomic_DNA"/>
</dbReference>
<evidence type="ECO:0000256" key="2">
    <source>
        <dbReference type="ARBA" id="ARBA00022840"/>
    </source>
</evidence>
<dbReference type="PROSITE" id="PS00688">
    <property type="entry name" value="SIGMA54_INTERACT_3"/>
    <property type="match status" value="1"/>
</dbReference>
<protein>
    <submittedName>
        <fullName evidence="8">Fis family transcriptional regulator</fullName>
    </submittedName>
</protein>
<dbReference type="GO" id="GO:0006355">
    <property type="term" value="P:regulation of DNA-templated transcription"/>
    <property type="evidence" value="ECO:0007669"/>
    <property type="project" value="InterPro"/>
</dbReference>
<dbReference type="AlphaFoldDB" id="A0A0D2G797"/>
<dbReference type="SUPFAM" id="SSF46689">
    <property type="entry name" value="Homeodomain-like"/>
    <property type="match status" value="1"/>
</dbReference>
<evidence type="ECO:0000259" key="7">
    <source>
        <dbReference type="PROSITE" id="PS50045"/>
    </source>
</evidence>
<dbReference type="PROSITE" id="PS50045">
    <property type="entry name" value="SIGMA54_INTERACT_4"/>
    <property type="match status" value="1"/>
</dbReference>
<dbReference type="PANTHER" id="PTHR32071">
    <property type="entry name" value="TRANSCRIPTIONAL REGULATORY PROTEIN"/>
    <property type="match status" value="1"/>
</dbReference>
<keyword evidence="3" id="KW-0805">Transcription regulation</keyword>
<proteinExistence type="predicted"/>
<dbReference type="Gene3D" id="3.40.50.300">
    <property type="entry name" value="P-loop containing nucleotide triphosphate hydrolases"/>
    <property type="match status" value="1"/>
</dbReference>
<dbReference type="SUPFAM" id="SSF55781">
    <property type="entry name" value="GAF domain-like"/>
    <property type="match status" value="1"/>
</dbReference>
<evidence type="ECO:0000256" key="4">
    <source>
        <dbReference type="ARBA" id="ARBA00023125"/>
    </source>
</evidence>
<organism evidence="8 9">
    <name type="scientific">Dethiosulfatarculus sandiegensis</name>
    <dbReference type="NCBI Taxonomy" id="1429043"/>
    <lineage>
        <taxon>Bacteria</taxon>
        <taxon>Pseudomonadati</taxon>
        <taxon>Thermodesulfobacteriota</taxon>
        <taxon>Desulfarculia</taxon>
        <taxon>Desulfarculales</taxon>
        <taxon>Desulfarculaceae</taxon>
        <taxon>Dethiosulfatarculus</taxon>
    </lineage>
</organism>
<evidence type="ECO:0000313" key="9">
    <source>
        <dbReference type="Proteomes" id="UP000032233"/>
    </source>
</evidence>